<protein>
    <submittedName>
        <fullName evidence="2">Uncharacterized protein</fullName>
    </submittedName>
</protein>
<keyword evidence="3" id="KW-1185">Reference proteome</keyword>
<dbReference type="RefSeq" id="YP_010656183.1">
    <property type="nucleotide sequence ID" value="NC_070835.1"/>
</dbReference>
<feature type="compositionally biased region" description="Basic and acidic residues" evidence="1">
    <location>
        <begin position="43"/>
        <end position="52"/>
    </location>
</feature>
<reference evidence="2 3" key="1">
    <citation type="submission" date="2018-09" db="EMBL/GenBank/DDBJ databases">
        <authorList>
            <person name="Zack K."/>
            <person name="Stoner T.H."/>
            <person name="Garlena R.A."/>
            <person name="Russell D.A."/>
            <person name="Pope W.H."/>
            <person name="Jacobs-Sera D."/>
            <person name="Hatfull G.F."/>
        </authorList>
    </citation>
    <scope>NUCLEOTIDE SEQUENCE [LARGE SCALE GENOMIC DNA]</scope>
</reference>
<dbReference type="EMBL" id="MH910037">
    <property type="protein sequence ID" value="AYR01062.1"/>
    <property type="molecule type" value="Genomic_DNA"/>
</dbReference>
<gene>
    <name evidence="2" type="primary">95</name>
    <name evidence="2" type="ORF">PBI_ISOLDE_95</name>
</gene>
<feature type="compositionally biased region" description="Basic residues" evidence="1">
    <location>
        <begin position="29"/>
        <end position="42"/>
    </location>
</feature>
<evidence type="ECO:0000256" key="1">
    <source>
        <dbReference type="SAM" id="MobiDB-lite"/>
    </source>
</evidence>
<evidence type="ECO:0000313" key="2">
    <source>
        <dbReference type="EMBL" id="AYR01062.1"/>
    </source>
</evidence>
<name>A0A3G3M3P4_9CAUD</name>
<evidence type="ECO:0000313" key="3">
    <source>
        <dbReference type="Proteomes" id="UP000279087"/>
    </source>
</evidence>
<sequence length="52" mass="6179">MSKGDRDGRGFRHHKKCPSLNCDRCVNGRAKRPYRQKQRREAKHALRIESDE</sequence>
<proteinExistence type="predicted"/>
<dbReference type="GeneID" id="77932059"/>
<feature type="region of interest" description="Disordered" evidence="1">
    <location>
        <begin position="28"/>
        <end position="52"/>
    </location>
</feature>
<organism evidence="2 3">
    <name type="scientific">Arthrobacter phage Isolde</name>
    <dbReference type="NCBI Taxonomy" id="2419610"/>
    <lineage>
        <taxon>Viruses</taxon>
        <taxon>Duplodnaviria</taxon>
        <taxon>Heunggongvirae</taxon>
        <taxon>Uroviricota</taxon>
        <taxon>Caudoviricetes</taxon>
        <taxon>Isoldevirus</taxon>
        <taxon>Isoldevirus isolde</taxon>
    </lineage>
</organism>
<accession>A0A3G3M3P4</accession>
<dbReference type="Proteomes" id="UP000279087">
    <property type="component" value="Segment"/>
</dbReference>
<dbReference type="KEGG" id="vg:77932059"/>